<dbReference type="InterPro" id="IPR013445">
    <property type="entry name" value="CDP_4_6_deHydtase"/>
</dbReference>
<dbReference type="PANTHER" id="PTHR43000">
    <property type="entry name" value="DTDP-D-GLUCOSE 4,6-DEHYDRATASE-RELATED"/>
    <property type="match status" value="1"/>
</dbReference>
<dbReference type="Pfam" id="PF16363">
    <property type="entry name" value="GDP_Man_Dehyd"/>
    <property type="match status" value="1"/>
</dbReference>
<evidence type="ECO:0000313" key="3">
    <source>
        <dbReference type="Proteomes" id="UP000594621"/>
    </source>
</evidence>
<dbReference type="NCBIfam" id="TIGR02622">
    <property type="entry name" value="CDP_4_6_dhtase"/>
    <property type="match status" value="1"/>
</dbReference>
<protein>
    <submittedName>
        <fullName evidence="2">CDP-glucose 4,6-dehydratase</fullName>
        <ecNumber evidence="2">4.2.1.45</ecNumber>
    </submittedName>
</protein>
<proteinExistence type="predicted"/>
<keyword evidence="3" id="KW-1185">Reference proteome</keyword>
<dbReference type="EC" id="4.2.1.45" evidence="2"/>
<accession>A0A7S9H1N8</accession>
<feature type="domain" description="NAD(P)-binding" evidence="1">
    <location>
        <begin position="17"/>
        <end position="333"/>
    </location>
</feature>
<reference evidence="2 3" key="1">
    <citation type="submission" date="2020-09" db="EMBL/GenBank/DDBJ databases">
        <title>Complete genomes of bradyrhizobia occurring on native shrubby legumes in Australia.</title>
        <authorList>
            <person name="Lafay B."/>
        </authorList>
    </citation>
    <scope>NUCLEOTIDE SEQUENCE [LARGE SCALE GENOMIC DNA]</scope>
    <source>
        <strain evidence="2 3">BDV5040</strain>
    </source>
</reference>
<evidence type="ECO:0000259" key="1">
    <source>
        <dbReference type="Pfam" id="PF16363"/>
    </source>
</evidence>
<dbReference type="Proteomes" id="UP000594621">
    <property type="component" value="Chromosome"/>
</dbReference>
<keyword evidence="2" id="KW-0456">Lyase</keyword>
<dbReference type="GO" id="GO:0047733">
    <property type="term" value="F:CDP-glucose 4,6-dehydratase activity"/>
    <property type="evidence" value="ECO:0007669"/>
    <property type="project" value="UniProtKB-EC"/>
</dbReference>
<dbReference type="SUPFAM" id="SSF51735">
    <property type="entry name" value="NAD(P)-binding Rossmann-fold domains"/>
    <property type="match status" value="1"/>
</dbReference>
<dbReference type="Gene3D" id="3.40.50.720">
    <property type="entry name" value="NAD(P)-binding Rossmann-like Domain"/>
    <property type="match status" value="1"/>
</dbReference>
<name>A0A7S9H1N8_9BRAD</name>
<evidence type="ECO:0000313" key="2">
    <source>
        <dbReference type="EMBL" id="QPF93899.1"/>
    </source>
</evidence>
<dbReference type="AlphaFoldDB" id="A0A7S9H1N8"/>
<dbReference type="KEGG" id="bcou:IC761_11790"/>
<dbReference type="InterPro" id="IPR036291">
    <property type="entry name" value="NAD(P)-bd_dom_sf"/>
</dbReference>
<sequence>MAHVDVNPDFWRGRNVLVTGHTGFKGSWLSLWLYAMKARVSGFALDPPTSPSLFERAHVADIVDDARGDVRDIEALSHALAKSRPDVVFHLAAQSVLRESYVDPIGTVSTNVMGTLNVLEAVRQFNLKAKAERSGDGVRSLVIVTSDKCYENREWVWGYRENEAMGGHDPYSTSKGCAELLMTSYNRSFAEPAAASARAGNVIGGGDWAKDRIVPDAVRAFAIGRALEVRRPRAIRPWQHVLEPLSGYLLLAEALSGKGVAVAEGWNFGPGPESEQPVESLVDTLAAIWGDGAQWLHTGGDELHEATFLKLDSSKARTTLGWRPRLGFRDALKLTADWYKADLERPASSMQEFTLGQIRDYCRAV</sequence>
<organism evidence="2 3">
    <name type="scientific">Bradyrhizobium commune</name>
    <dbReference type="NCBI Taxonomy" id="83627"/>
    <lineage>
        <taxon>Bacteria</taxon>
        <taxon>Pseudomonadati</taxon>
        <taxon>Pseudomonadota</taxon>
        <taxon>Alphaproteobacteria</taxon>
        <taxon>Hyphomicrobiales</taxon>
        <taxon>Nitrobacteraceae</taxon>
        <taxon>Bradyrhizobium</taxon>
    </lineage>
</organism>
<dbReference type="CDD" id="cd05252">
    <property type="entry name" value="CDP_GD_SDR_e"/>
    <property type="match status" value="1"/>
</dbReference>
<dbReference type="EMBL" id="CP061379">
    <property type="protein sequence ID" value="QPF93899.1"/>
    <property type="molecule type" value="Genomic_DNA"/>
</dbReference>
<dbReference type="InterPro" id="IPR016040">
    <property type="entry name" value="NAD(P)-bd_dom"/>
</dbReference>
<gene>
    <name evidence="2" type="primary">rfbG</name>
    <name evidence="2" type="ORF">IC761_11790</name>
</gene>
<dbReference type="Gene3D" id="3.90.25.10">
    <property type="entry name" value="UDP-galactose 4-epimerase, domain 1"/>
    <property type="match status" value="1"/>
</dbReference>